<evidence type="ECO:0000313" key="1">
    <source>
        <dbReference type="EMBL" id="KAG7134585.1"/>
    </source>
</evidence>
<sequence>MVYSIPLPHVIDFSLILDPPNPRNRRSHAGGFDPPLHLKVFRHRTYTSCRGPSTELDQLAGWAQEQTELPRNRQIGDPGLPFYRSDLHMAE</sequence>
<name>A0A8I2ZP73_VERLO</name>
<organism evidence="1 2">
    <name type="scientific">Verticillium longisporum</name>
    <name type="common">Verticillium dahliae var. longisporum</name>
    <dbReference type="NCBI Taxonomy" id="100787"/>
    <lineage>
        <taxon>Eukaryota</taxon>
        <taxon>Fungi</taxon>
        <taxon>Dikarya</taxon>
        <taxon>Ascomycota</taxon>
        <taxon>Pezizomycotina</taxon>
        <taxon>Sordariomycetes</taxon>
        <taxon>Hypocreomycetidae</taxon>
        <taxon>Glomerellales</taxon>
        <taxon>Plectosphaerellaceae</taxon>
        <taxon>Verticillium</taxon>
    </lineage>
</organism>
<dbReference type="EMBL" id="JAEMWZ010000134">
    <property type="protein sequence ID" value="KAG7134585.1"/>
    <property type="molecule type" value="Genomic_DNA"/>
</dbReference>
<evidence type="ECO:0000313" key="2">
    <source>
        <dbReference type="Proteomes" id="UP000689129"/>
    </source>
</evidence>
<dbReference type="Proteomes" id="UP000689129">
    <property type="component" value="Unassembled WGS sequence"/>
</dbReference>
<proteinExistence type="predicted"/>
<dbReference type="AlphaFoldDB" id="A0A8I2ZP73"/>
<comment type="caution">
    <text evidence="1">The sequence shown here is derived from an EMBL/GenBank/DDBJ whole genome shotgun (WGS) entry which is preliminary data.</text>
</comment>
<protein>
    <submittedName>
        <fullName evidence="1">Uncharacterized protein</fullName>
    </submittedName>
</protein>
<reference evidence="1" key="1">
    <citation type="journal article" date="2021" name="Mol. Plant Pathol.">
        <title>A 20-kb lineage-specific genomic region tames virulence in pathogenic amphidiploid Verticillium longisporum.</title>
        <authorList>
            <person name="Harting R."/>
            <person name="Starke J."/>
            <person name="Kusch H."/>
            <person name="Poggeler S."/>
            <person name="Maurus I."/>
            <person name="Schluter R."/>
            <person name="Landesfeind M."/>
            <person name="Bulla I."/>
            <person name="Nowrousian M."/>
            <person name="de Jonge R."/>
            <person name="Stahlhut G."/>
            <person name="Hoff K.J."/>
            <person name="Asshauer K.P."/>
            <person name="Thurmer A."/>
            <person name="Stanke M."/>
            <person name="Daniel R."/>
            <person name="Morgenstern B."/>
            <person name="Thomma B.P.H.J."/>
            <person name="Kronstad J.W."/>
            <person name="Braus-Stromeyer S.A."/>
            <person name="Braus G.H."/>
        </authorList>
    </citation>
    <scope>NUCLEOTIDE SEQUENCE</scope>
    <source>
        <strain evidence="1">Vl32</strain>
    </source>
</reference>
<accession>A0A8I2ZP73</accession>
<gene>
    <name evidence="1" type="ORF">HYQ45_007460</name>
</gene>